<proteinExistence type="predicted"/>
<dbReference type="CDD" id="cd00833">
    <property type="entry name" value="PKS"/>
    <property type="match status" value="2"/>
</dbReference>
<dbReference type="InterPro" id="IPR050091">
    <property type="entry name" value="PKS_NRPS_Biosynth_Enz"/>
</dbReference>
<evidence type="ECO:0000256" key="4">
    <source>
        <dbReference type="ARBA" id="ARBA00022679"/>
    </source>
</evidence>
<dbReference type="InterPro" id="IPR016039">
    <property type="entry name" value="Thiolase-like"/>
</dbReference>
<dbReference type="InterPro" id="IPR020806">
    <property type="entry name" value="PKS_PP-bd"/>
</dbReference>
<dbReference type="InterPro" id="IPR036291">
    <property type="entry name" value="NAD(P)-bd_dom_sf"/>
</dbReference>
<dbReference type="PROSITE" id="PS52019">
    <property type="entry name" value="PKS_MFAS_DH"/>
    <property type="match status" value="1"/>
</dbReference>
<dbReference type="PROSITE" id="PS00012">
    <property type="entry name" value="PHOSPHOPANTETHEINE"/>
    <property type="match status" value="2"/>
</dbReference>
<gene>
    <name evidence="12" type="ORF">NP777_09825</name>
</gene>
<keyword evidence="7" id="KW-0012">Acyltransferase</keyword>
<sequence length="3382" mass="353839">MDNEKKLRDYLKRATGHLRAAHRRIQELQAPEPIAIVAMNCRYAGDIRSPEDLWQAVAEGRDGMGDFPADRGWDLPNLFDPDPDREGRTYARQGGFLQDVDQFDPAFFGISPREALTMDPQQRLLLEVVWETFERAGIDPGTLRGSDTGIFMGATDFDYARDLTELPEGLEGQMSMGASGAILSGRVAYTLGLEGPAVTVDTMCSSSLVALHMACQALRQGDCSMALTGGTTVMSTPSGFIEFSRQRALSTSSRCQAFSSTADGTAWGEGVGVLLLERLSDARRNGHTVLAVVRGSAINQDGASNGLTAPNGRAQQRVIRQALANATLSGTDVDVVEAHGTGTSLGDPIEANALLATYGRNRPADRPLWLGSLKSNIGHTAAAAGVGGVIKMVQSIRHGVLPRTLHIQEPSPNVDWTSGAVELLTEPRPWPETGRVRRAGVSAFGASGTNAHAIIEQAPEATGPADTSDEGAAPVGGAAVPWVLSAKTESGLRGQAERLLARLAEGPEPSPADVGFSLATTRARFDHRAVVVGGGVEDFRAGLTALTRAEPGGLVAQGVAGHAGKPVFVFPGQGSQWVGMAVELLDSSPVFAGRLAECEVALSGFVDWSLSGVLRGVGPGLERVDVVQPALWAVMVSLAEVWRGCGVVPAAVVGHSQGEIAAAVVAGALSLEDGARVVALRSQAIARGLAGRGGMMSVSESVDRVRERLAAWDGRISVAAVNGPGAVVVSGDPEALRELQAQCEAQQVRAKLIPVDYASHSAHVEELRDELLDVLAPIAPRRAEVPFCSTVTGDTIDTAGLDAGYWYTNLRETVELESAVRALSAAGFGTFLEMSPHPVLTMPLQATAEDAVVVGSLRRDEGGPERFLASLGEAFVRGVAVDWAAVFAGLGASVVELPTYAFQRQRYWLEGSSAPAEGEAVDADFWDAVEREDLTALAAALEVDAEESSLAMVVPALAAWRRARRERSVLDSWRYHVTWKPLGDALTSPHDRSSAGATWLIAAPAGAPEGPRVAEALRERGAQVRLVELTEADAVRETLARGLGEATADAPPTAVLSLLALVEDPYRAGAAQPLGLALNLALLQALGDTGADVPVWYATRGAVSVGRADALDRPLQALSWGLGRIAAVEYPRRRGGLVDLPGTLDDRAVARLCGVLAGRLPDEDQVAVRASGVHGRRLVRASATADATTPWRPRGTVLVTGGTGGLGAHVARWLARGGAEHLVLAGRRGPDAPGAAELADELRESGVRVTVAACDAADRDALADLLATLDADEAPLDAVVHTAGVLDDGVLDTLTPERADGVLRPKVDAALHLHELTRDRELSAFVLFSSFAGTLGGPGQGSYAAANAFLDALAHARRAQGLPATSVAWGAWSGGGLVDEAVEARLRATGMPAMAPDLAIAALQRALDVADTQVAVADVEWDRLIAATPSLDGAAVLGELPDARRVEAAAATTGEQDTPLAQRLAGLSPQEAEEALAGLVSTEVAAALGYADTAAVEAGRAFRELGFDSLTAVDLRNRLNAATGLRLPVTLVFDYPTVTALARFLLAESGAGDTAATVPAGPVPAAVAVDDDPIAIVSMSCRLPGGVTTPEELWRLLMDGRDAVSDFPTDRGWDIEGHYDPDPDKPGTFYATGGGFLHQADHFDPEFFGISPREALAIDPQQRLLLETGWEAFERAGIDPVSVKGTQAGVFIGASYNDYGSRFTRAPEEFEGYLATGSASSVASGRISYTFGLEGPAVTVDTACSSSLVALHQAAQALRQGECSLALAGGVVVMSTLDTFIEFSRQRAMAPDGRCKAFSADADGAGWAEGVGMLLLERLSDARANGHEVLALVRGSAVNQDGASNGLTAPNGPAQQRVIRQALAGAGLSAAEVDAVEAHGTGTRLGDPIEAQALMATYGQGRDTDRPLWLGALKSNIGHTQAASGVAGVIKTVLALRHGVLPKTLHADALSPDVDWSAGAVELLTEAREWPEMGRPRRAGVSAFGVSGTNVHVVLEQGPEHTAPVAERTVDSDVVPWVLSARGETALRAQAGRLRAHLEERPELRPVDVGYALATGRSAFGHRAVVVGAEREELLRGLGELASGTAQETVAGAAGKTAFLFTGQGAQRLGMGRELYDTFPVFAAAFDDVCAELDRHLDGSVREVVFGEDVEPLNRTVFTQTALFALEVALYRLVESWGVTADFLVGHSVGELAAAHVAGVFSLADACALVAARGRLMQALPEGGAMVSLQAAEAEVLPHLEGHEDRVSVAAVNGPRATVISGDENTVLRIAEATGAKSKRLTVSHAFHSPLMDAMLAEFGTVAAGIGYSAPRIAVVSNVTGEAAGEELCSPEYWVRHVRGAVRFGDGIRFLAEKNVTRFVEIGPAGVLSAMGQECLAETDTDTEPGTETAFVPLLRKDRGEAESLLAGVGRVHAHGGAVDWERVFAGRGARRVELPTYAFQRQRYWLDAPATVGDVASAGLGAAGHPLLGAAVELADSEGLVLTGRLSTRGQPWLADHAVSGVVLFPGTAFLELAIQAGDQVGCDRVDELTLQAPLILPERGAITLQLVVDPPEEDGRRALNVYSRPEGADRELPWTRHATGVLAAGAAEGSYDLGGAWPPPGAEPIEVEDLYERFAAGGFGYGPSFQGLRAAWLRGDEVFAEVRLAQGQQSAATAYGLHPALLDAALHTIALGPMLQAGEGRLPFSWTGVTLHASGAGEVRVRLTPSGTDTVSLTVADTIGRPVATVESLVLRKRPERLGEAAGGDTLYRLDWVAADTSAATPEQASGRWALLGDDDFKLVGLDVRTYPNLEALPADPAAVPATVLVPCAPDPQGVADAVRTATHRALALLRAWLTEDRFADSRLVFLTRGAVATTPGADVPDLAHAAMWGLVRSAQSENPGRFVLVDLDEHEESALALPTALALDEPQLAVRQGDITVARLATTPAPDTAPPAWDPEGTVLVTGATGTIGGVIARHLVAEGGVRHLLLTSRRGPDAEGAAELRAELAELGARVTLAACDVADREALAALLATVPAAHPLTAVVHTAGVLDDGVVSSLTPERIDRVLRPKVDAALTLHELTRELDLSALVLFSSIAGTFGGMGQGNYAAANAFLDAFAQHCRAQGRPVQSHAWGLWAQRSEMTGKLEGADLNRLARGGIVPFSSEDGAGLFDAARAVDAAVVLPMRLDAAGLGARSGDVPALLRGLVRAAPATRAARRTAAGAGAAPARTEGLKEHLTSLPEAERGRFLLDLVRTTVAGVLGFESVAAVEAERGLLDLGFDSLTAVELRNQLGKATGRRLPVTLLFDYPTSTAIAAYLEAEIAPEAFTAASMTFPELDALEGNLAKVAADEEARTTLASRLQDLLVRLGQGPEGVEDVVAGRIDAASDDEIFDFIENELGL</sequence>
<dbReference type="InterPro" id="IPR013968">
    <property type="entry name" value="PKS_KR"/>
</dbReference>
<dbReference type="Gene3D" id="6.10.140.1830">
    <property type="match status" value="1"/>
</dbReference>
<feature type="domain" description="Ketosynthase family 3 (KS3)" evidence="10">
    <location>
        <begin position="1571"/>
        <end position="1997"/>
    </location>
</feature>
<evidence type="ECO:0000256" key="5">
    <source>
        <dbReference type="ARBA" id="ARBA00023194"/>
    </source>
</evidence>
<feature type="domain" description="PKS/mFAS DH" evidence="11">
    <location>
        <begin position="2466"/>
        <end position="2742"/>
    </location>
</feature>
<dbReference type="SUPFAM" id="SSF55048">
    <property type="entry name" value="Probable ACP-binding domain of malonyl-CoA ACP transacylase"/>
    <property type="match status" value="2"/>
</dbReference>
<feature type="active site" description="Proton acceptor; for dehydratase activity" evidence="8">
    <location>
        <position position="2498"/>
    </location>
</feature>
<dbReference type="Pfam" id="PF00109">
    <property type="entry name" value="ketoacyl-synt"/>
    <property type="match status" value="2"/>
</dbReference>
<dbReference type="Gene3D" id="3.40.47.10">
    <property type="match status" value="2"/>
</dbReference>
<dbReference type="SMART" id="SM00822">
    <property type="entry name" value="PKS_KR"/>
    <property type="match status" value="2"/>
</dbReference>
<dbReference type="NCBIfam" id="NF045894">
    <property type="entry name" value="PKS_plus_SDR"/>
    <property type="match status" value="1"/>
</dbReference>
<evidence type="ECO:0000256" key="1">
    <source>
        <dbReference type="ARBA" id="ARBA00004792"/>
    </source>
</evidence>
<keyword evidence="2" id="KW-0596">Phosphopantetheine</keyword>
<evidence type="ECO:0000259" key="10">
    <source>
        <dbReference type="PROSITE" id="PS52004"/>
    </source>
</evidence>
<feature type="region of interest" description="N-terminal hotdog fold" evidence="8">
    <location>
        <begin position="2466"/>
        <end position="2591"/>
    </location>
</feature>
<evidence type="ECO:0000259" key="11">
    <source>
        <dbReference type="PROSITE" id="PS52019"/>
    </source>
</evidence>
<dbReference type="PANTHER" id="PTHR43775">
    <property type="entry name" value="FATTY ACID SYNTHASE"/>
    <property type="match status" value="1"/>
</dbReference>
<dbReference type="SUPFAM" id="SSF52151">
    <property type="entry name" value="FabD/lysophospholipase-like"/>
    <property type="match status" value="2"/>
</dbReference>
<name>A0ABT1UTW3_9ACTN</name>
<dbReference type="SMART" id="SM00825">
    <property type="entry name" value="PKS_KS"/>
    <property type="match status" value="2"/>
</dbReference>
<dbReference type="SMART" id="SM00823">
    <property type="entry name" value="PKS_PP"/>
    <property type="match status" value="2"/>
</dbReference>
<dbReference type="Pfam" id="PF16197">
    <property type="entry name" value="KAsynt_C_assoc"/>
    <property type="match status" value="1"/>
</dbReference>
<dbReference type="InterPro" id="IPR016036">
    <property type="entry name" value="Malonyl_transacylase_ACP-bd"/>
</dbReference>
<dbReference type="PANTHER" id="PTHR43775:SF51">
    <property type="entry name" value="INACTIVE PHENOLPHTHIOCEROL SYNTHESIS POLYKETIDE SYNTHASE TYPE I PKS1-RELATED"/>
    <property type="match status" value="1"/>
</dbReference>
<dbReference type="InterPro" id="IPR020841">
    <property type="entry name" value="PKS_Beta-ketoAc_synthase_dom"/>
</dbReference>
<dbReference type="InterPro" id="IPR014043">
    <property type="entry name" value="Acyl_transferase_dom"/>
</dbReference>
<dbReference type="InterPro" id="IPR049552">
    <property type="entry name" value="PKS_DH_N"/>
</dbReference>
<dbReference type="InterPro" id="IPR014031">
    <property type="entry name" value="Ketoacyl_synth_C"/>
</dbReference>
<dbReference type="InterPro" id="IPR014030">
    <property type="entry name" value="Ketoacyl_synth_N"/>
</dbReference>
<dbReference type="Pfam" id="PF14765">
    <property type="entry name" value="PS-DH"/>
    <property type="match status" value="1"/>
</dbReference>
<dbReference type="Pfam" id="PF00550">
    <property type="entry name" value="PP-binding"/>
    <property type="match status" value="2"/>
</dbReference>
<evidence type="ECO:0000313" key="12">
    <source>
        <dbReference type="EMBL" id="MCQ8188544.1"/>
    </source>
</evidence>
<feature type="domain" description="Carrier" evidence="9">
    <location>
        <begin position="1474"/>
        <end position="1549"/>
    </location>
</feature>
<dbReference type="InterPro" id="IPR032821">
    <property type="entry name" value="PKS_assoc"/>
</dbReference>
<dbReference type="Proteomes" id="UP001204746">
    <property type="component" value="Unassembled WGS sequence"/>
</dbReference>
<dbReference type="SUPFAM" id="SSF53901">
    <property type="entry name" value="Thiolase-like"/>
    <property type="match status" value="2"/>
</dbReference>
<dbReference type="Pfam" id="PF00698">
    <property type="entry name" value="Acyl_transf_1"/>
    <property type="match status" value="2"/>
</dbReference>
<feature type="region of interest" description="C-terminal hotdog fold" evidence="8">
    <location>
        <begin position="2604"/>
        <end position="2742"/>
    </location>
</feature>
<dbReference type="InterPro" id="IPR020807">
    <property type="entry name" value="PKS_DH"/>
</dbReference>
<keyword evidence="6" id="KW-0511">Multifunctional enzyme</keyword>
<keyword evidence="5" id="KW-0045">Antibiotic biosynthesis</keyword>
<dbReference type="CDD" id="cd08952">
    <property type="entry name" value="KR_1_SDR_x"/>
    <property type="match status" value="1"/>
</dbReference>
<dbReference type="InterPro" id="IPR009081">
    <property type="entry name" value="PP-bd_ACP"/>
</dbReference>
<dbReference type="InterPro" id="IPR041618">
    <property type="entry name" value="PKS_DE"/>
</dbReference>
<organism evidence="12 13">
    <name type="scientific">Streptomyces rugosispiralis</name>
    <dbReference type="NCBI Taxonomy" id="2967341"/>
    <lineage>
        <taxon>Bacteria</taxon>
        <taxon>Bacillati</taxon>
        <taxon>Actinomycetota</taxon>
        <taxon>Actinomycetes</taxon>
        <taxon>Kitasatosporales</taxon>
        <taxon>Streptomycetaceae</taxon>
        <taxon>Streptomyces</taxon>
    </lineage>
</organism>
<feature type="active site" description="Proton donor; for dehydratase activity" evidence="8">
    <location>
        <position position="2665"/>
    </location>
</feature>
<dbReference type="InterPro" id="IPR042104">
    <property type="entry name" value="PKS_dehydratase_sf"/>
</dbReference>
<dbReference type="InterPro" id="IPR049900">
    <property type="entry name" value="PKS_mFAS_DH"/>
</dbReference>
<dbReference type="SMART" id="SM00826">
    <property type="entry name" value="PKS_DH"/>
    <property type="match status" value="1"/>
</dbReference>
<dbReference type="InterPro" id="IPR001227">
    <property type="entry name" value="Ac_transferase_dom_sf"/>
</dbReference>
<dbReference type="SMART" id="SM00827">
    <property type="entry name" value="PKS_AT"/>
    <property type="match status" value="2"/>
</dbReference>
<evidence type="ECO:0000256" key="2">
    <source>
        <dbReference type="ARBA" id="ARBA00022450"/>
    </source>
</evidence>
<keyword evidence="13" id="KW-1185">Reference proteome</keyword>
<keyword evidence="4" id="KW-0808">Transferase</keyword>
<dbReference type="SUPFAM" id="SSF51735">
    <property type="entry name" value="NAD(P)-binding Rossmann-fold domains"/>
    <property type="match status" value="4"/>
</dbReference>
<protein>
    <submittedName>
        <fullName evidence="12">SDR family NAD(P)-dependent oxidoreductase</fullName>
    </submittedName>
</protein>
<evidence type="ECO:0000256" key="6">
    <source>
        <dbReference type="ARBA" id="ARBA00023268"/>
    </source>
</evidence>
<dbReference type="PROSITE" id="PS52004">
    <property type="entry name" value="KS3_2"/>
    <property type="match status" value="2"/>
</dbReference>
<dbReference type="Pfam" id="PF22953">
    <property type="entry name" value="SpnB_Rossmann"/>
    <property type="match status" value="1"/>
</dbReference>
<dbReference type="InterPro" id="IPR036736">
    <property type="entry name" value="ACP-like_sf"/>
</dbReference>
<dbReference type="Pfam" id="PF18369">
    <property type="entry name" value="PKS_DE"/>
    <property type="match status" value="1"/>
</dbReference>
<evidence type="ECO:0000256" key="7">
    <source>
        <dbReference type="ARBA" id="ARBA00023315"/>
    </source>
</evidence>
<dbReference type="InterPro" id="IPR018201">
    <property type="entry name" value="Ketoacyl_synth_AS"/>
</dbReference>
<dbReference type="InterPro" id="IPR057326">
    <property type="entry name" value="KR_dom"/>
</dbReference>
<dbReference type="RefSeq" id="WP_256649705.1">
    <property type="nucleotide sequence ID" value="NZ_JANIAA010000004.1"/>
</dbReference>
<keyword evidence="3" id="KW-0597">Phosphoprotein</keyword>
<feature type="domain" description="Ketosynthase family 3 (KS3)" evidence="10">
    <location>
        <begin position="31"/>
        <end position="457"/>
    </location>
</feature>
<dbReference type="SUPFAM" id="SSF47336">
    <property type="entry name" value="ACP-like"/>
    <property type="match status" value="2"/>
</dbReference>
<accession>A0ABT1UTW3</accession>
<reference evidence="12 13" key="1">
    <citation type="submission" date="2022-07" db="EMBL/GenBank/DDBJ databases">
        <authorList>
            <person name="Phongsopitanun W."/>
            <person name="Tanasupawat S."/>
        </authorList>
    </citation>
    <scope>NUCLEOTIDE SEQUENCE [LARGE SCALE GENOMIC DNA]</scope>
    <source>
        <strain evidence="12 13">RCU-064</strain>
    </source>
</reference>
<comment type="pathway">
    <text evidence="1">Antibiotic biosynthesis.</text>
</comment>
<dbReference type="Pfam" id="PF21089">
    <property type="entry name" value="PKS_DH_N"/>
    <property type="match status" value="1"/>
</dbReference>
<evidence type="ECO:0000259" key="9">
    <source>
        <dbReference type="PROSITE" id="PS50075"/>
    </source>
</evidence>
<dbReference type="InterPro" id="IPR016035">
    <property type="entry name" value="Acyl_Trfase/lysoPLipase"/>
</dbReference>
<dbReference type="SMART" id="SM01294">
    <property type="entry name" value="PKS_PP_betabranch"/>
    <property type="match status" value="2"/>
</dbReference>
<evidence type="ECO:0000256" key="3">
    <source>
        <dbReference type="ARBA" id="ARBA00022553"/>
    </source>
</evidence>
<dbReference type="Gene3D" id="3.10.129.110">
    <property type="entry name" value="Polyketide synthase dehydratase"/>
    <property type="match status" value="1"/>
</dbReference>
<comment type="caution">
    <text evidence="12">The sequence shown here is derived from an EMBL/GenBank/DDBJ whole genome shotgun (WGS) entry which is preliminary data.</text>
</comment>
<evidence type="ECO:0000313" key="13">
    <source>
        <dbReference type="Proteomes" id="UP001204746"/>
    </source>
</evidence>
<dbReference type="CDD" id="cd08956">
    <property type="entry name" value="KR_3_FAS_SDR_x"/>
    <property type="match status" value="1"/>
</dbReference>
<feature type="domain" description="Carrier" evidence="9">
    <location>
        <begin position="3228"/>
        <end position="3303"/>
    </location>
</feature>
<dbReference type="Pfam" id="PF22621">
    <property type="entry name" value="CurL-like_PKS_C"/>
    <property type="match status" value="1"/>
</dbReference>
<dbReference type="Pfam" id="PF02801">
    <property type="entry name" value="Ketoacyl-synt_C"/>
    <property type="match status" value="2"/>
</dbReference>
<dbReference type="EMBL" id="JANIAA010000004">
    <property type="protein sequence ID" value="MCQ8188544.1"/>
    <property type="molecule type" value="Genomic_DNA"/>
</dbReference>
<dbReference type="PROSITE" id="PS50075">
    <property type="entry name" value="CARRIER"/>
    <property type="match status" value="2"/>
</dbReference>
<dbReference type="InterPro" id="IPR049551">
    <property type="entry name" value="PKS_DH_C"/>
</dbReference>
<dbReference type="InterPro" id="IPR006162">
    <property type="entry name" value="Ppantetheine_attach_site"/>
</dbReference>
<dbReference type="Gene3D" id="3.40.366.10">
    <property type="entry name" value="Malonyl-Coenzyme A Acyl Carrier Protein, domain 2"/>
    <property type="match status" value="2"/>
</dbReference>
<dbReference type="Gene3D" id="1.10.1200.10">
    <property type="entry name" value="ACP-like"/>
    <property type="match status" value="2"/>
</dbReference>
<evidence type="ECO:0000256" key="8">
    <source>
        <dbReference type="PROSITE-ProRule" id="PRU01363"/>
    </source>
</evidence>
<dbReference type="Gene3D" id="3.30.70.3290">
    <property type="match status" value="2"/>
</dbReference>
<dbReference type="Pfam" id="PF08659">
    <property type="entry name" value="KR"/>
    <property type="match status" value="2"/>
</dbReference>
<dbReference type="Gene3D" id="3.40.50.720">
    <property type="entry name" value="NAD(P)-binding Rossmann-like Domain"/>
    <property type="match status" value="2"/>
</dbReference>
<dbReference type="InterPro" id="IPR055123">
    <property type="entry name" value="SpnB-like_Rossmann"/>
</dbReference>
<dbReference type="PROSITE" id="PS00606">
    <property type="entry name" value="KS3_1"/>
    <property type="match status" value="1"/>
</dbReference>